<feature type="transmembrane region" description="Helical" evidence="13">
    <location>
        <begin position="12"/>
        <end position="29"/>
    </location>
</feature>
<dbReference type="PANTHER" id="PTHR12428:SF65">
    <property type="entry name" value="CYTOCHROME C OXIDASE ASSEMBLY PROTEIN COX18, MITOCHONDRIAL"/>
    <property type="match status" value="1"/>
</dbReference>
<feature type="transmembrane region" description="Helical" evidence="13">
    <location>
        <begin position="452"/>
        <end position="475"/>
    </location>
</feature>
<reference evidence="16 17" key="1">
    <citation type="submission" date="2016-10" db="EMBL/GenBank/DDBJ databases">
        <title>Genome sequence of a sulfur-reducing bacterium Desulfurobacterium indicum K6013.</title>
        <authorList>
            <person name="Cao J."/>
            <person name="Shao Z."/>
            <person name="Alain K."/>
            <person name="Jebbar M."/>
        </authorList>
    </citation>
    <scope>NUCLEOTIDE SEQUENCE [LARGE SCALE GENOMIC DNA]</scope>
    <source>
        <strain evidence="16 17">K6013</strain>
    </source>
</reference>
<evidence type="ECO:0000256" key="2">
    <source>
        <dbReference type="ARBA" id="ARBA00010527"/>
    </source>
</evidence>
<dbReference type="InterPro" id="IPR001708">
    <property type="entry name" value="YidC/ALB3/OXA1/COX18"/>
</dbReference>
<dbReference type="NCBIfam" id="TIGR03593">
    <property type="entry name" value="yidC_nterm"/>
    <property type="match status" value="1"/>
</dbReference>
<dbReference type="PRINTS" id="PR00701">
    <property type="entry name" value="60KDINNERMP"/>
</dbReference>
<dbReference type="InterPro" id="IPR019998">
    <property type="entry name" value="Membr_insert_YidC"/>
</dbReference>
<keyword evidence="10 13" id="KW-0143">Chaperone</keyword>
<evidence type="ECO:0000313" key="17">
    <source>
        <dbReference type="Proteomes" id="UP000187408"/>
    </source>
</evidence>
<evidence type="ECO:0000259" key="15">
    <source>
        <dbReference type="Pfam" id="PF14849"/>
    </source>
</evidence>
<dbReference type="OrthoDB" id="9780552at2"/>
<name>A0A1R1ML68_9BACT</name>
<keyword evidence="4 13" id="KW-0813">Transport</keyword>
<dbReference type="RefSeq" id="WP_076712907.1">
    <property type="nucleotide sequence ID" value="NZ_MOEN01000013.1"/>
</dbReference>
<comment type="subunit">
    <text evidence="13">Interacts with the Sec translocase complex via SecD. Specifically interacts with transmembrane segments of nascent integral membrane proteins during membrane integration.</text>
</comment>
<dbReference type="GO" id="GO:0051205">
    <property type="term" value="P:protein insertion into membrane"/>
    <property type="evidence" value="ECO:0007669"/>
    <property type="project" value="TreeGrafter"/>
</dbReference>
<dbReference type="InterPro" id="IPR038221">
    <property type="entry name" value="YidC_periplasmic_sf"/>
</dbReference>
<keyword evidence="5 13" id="KW-1003">Cell membrane</keyword>
<evidence type="ECO:0000256" key="1">
    <source>
        <dbReference type="ARBA" id="ARBA00004429"/>
    </source>
</evidence>
<dbReference type="STRING" id="1914305.BLW93_04460"/>
<proteinExistence type="inferred from homology"/>
<keyword evidence="8 13" id="KW-1133">Transmembrane helix</keyword>
<evidence type="ECO:0000256" key="5">
    <source>
        <dbReference type="ARBA" id="ARBA00022475"/>
    </source>
</evidence>
<evidence type="ECO:0000256" key="3">
    <source>
        <dbReference type="ARBA" id="ARBA00015325"/>
    </source>
</evidence>
<dbReference type="InterPro" id="IPR028055">
    <property type="entry name" value="YidC/Oxa/ALB_C"/>
</dbReference>
<dbReference type="Pfam" id="PF14849">
    <property type="entry name" value="YidC_periplas"/>
    <property type="match status" value="1"/>
</dbReference>
<dbReference type="CDD" id="cd20070">
    <property type="entry name" value="5TM_YidC_Alb3"/>
    <property type="match status" value="1"/>
</dbReference>
<keyword evidence="17" id="KW-1185">Reference proteome</keyword>
<gene>
    <name evidence="13" type="primary">yidC</name>
    <name evidence="16" type="ORF">BLW93_04460</name>
</gene>
<dbReference type="GO" id="GO:0032977">
    <property type="term" value="F:membrane insertase activity"/>
    <property type="evidence" value="ECO:0007669"/>
    <property type="project" value="InterPro"/>
</dbReference>
<evidence type="ECO:0000256" key="13">
    <source>
        <dbReference type="HAMAP-Rule" id="MF_01810"/>
    </source>
</evidence>
<feature type="transmembrane region" description="Helical" evidence="13">
    <location>
        <begin position="383"/>
        <end position="404"/>
    </location>
</feature>
<organism evidence="16 17">
    <name type="scientific">Desulfurobacterium indicum</name>
    <dbReference type="NCBI Taxonomy" id="1914305"/>
    <lineage>
        <taxon>Bacteria</taxon>
        <taxon>Pseudomonadati</taxon>
        <taxon>Aquificota</taxon>
        <taxon>Aquificia</taxon>
        <taxon>Desulfurobacteriales</taxon>
        <taxon>Desulfurobacteriaceae</taxon>
        <taxon>Desulfurobacterium</taxon>
    </lineage>
</organism>
<evidence type="ECO:0000256" key="4">
    <source>
        <dbReference type="ARBA" id="ARBA00022448"/>
    </source>
</evidence>
<evidence type="ECO:0000256" key="7">
    <source>
        <dbReference type="ARBA" id="ARBA00022927"/>
    </source>
</evidence>
<dbReference type="InterPro" id="IPR028053">
    <property type="entry name" value="Membr_insert_YidC_N"/>
</dbReference>
<dbReference type="PRINTS" id="PR01900">
    <property type="entry name" value="YIDCPROTEIN"/>
</dbReference>
<keyword evidence="7 13" id="KW-0653">Protein transport</keyword>
<dbReference type="Pfam" id="PF02096">
    <property type="entry name" value="60KD_IMP"/>
    <property type="match status" value="1"/>
</dbReference>
<evidence type="ECO:0000256" key="11">
    <source>
        <dbReference type="ARBA" id="ARBA00033245"/>
    </source>
</evidence>
<protein>
    <recommendedName>
        <fullName evidence="3 13">Membrane protein insertase YidC</fullName>
    </recommendedName>
    <alternativeName>
        <fullName evidence="12 13">Foldase YidC</fullName>
    </alternativeName>
    <alternativeName>
        <fullName evidence="11 13">Membrane integrase YidC</fullName>
    </alternativeName>
    <alternativeName>
        <fullName evidence="13">Membrane protein YidC</fullName>
    </alternativeName>
</protein>
<feature type="domain" description="Membrane insertase YidC N-terminal" evidence="15">
    <location>
        <begin position="67"/>
        <end position="302"/>
    </location>
</feature>
<dbReference type="HAMAP" id="MF_01810">
    <property type="entry name" value="YidC_type1"/>
    <property type="match status" value="1"/>
</dbReference>
<dbReference type="GO" id="GO:0015031">
    <property type="term" value="P:protein transport"/>
    <property type="evidence" value="ECO:0007669"/>
    <property type="project" value="UniProtKB-KW"/>
</dbReference>
<dbReference type="Gene3D" id="2.70.98.90">
    <property type="match status" value="1"/>
</dbReference>
<accession>A0A1R1ML68</accession>
<keyword evidence="9 13" id="KW-0472">Membrane</keyword>
<sequence length="497" mass="56274">MNQEQNKKLLVIIQAVAITFLVFALFTRFNKNKQQEVKKTAEVATVAENKKDYSFPVEGLKHLDSFINIETPLYRAKISKVNGAVVDFYVKKYKAELVSDEAKKLNIYPLTTVSDNKTVNTWLMETPLESDVTEISVTKSPRKIVLRGTLPDGREFIKELTFHPDSYVIDVNESLKGAKLSVIIGPGIKVNEAHTSRMGHIGPVIELSNGKVERINAKKIKSVAFNSVKWAGEEDKYFLCAVKDSAFSVDIVASDGRSIVNNHVATFKAFFGPKELSQLEKLGMDKAIDFGIFGFLAKPLLKFFLFLHRFIPNYGLVIILITLIIKIIMHPLTHKSFESMKKMQVLAPKIEELKKKYSKDPKKLNEEMMKLYKEEGVNPMGGCLPMILQIPVFFALYEIFLNAVELKGVSFLWIKDLSTPDPTYILPILMGLSMILQQKLTPSANPEQQKIFYVMAIVFTFMFAKFPAGLVLYWMTNNLITAAQNFIINKMIHHGES</sequence>
<evidence type="ECO:0000259" key="14">
    <source>
        <dbReference type="Pfam" id="PF02096"/>
    </source>
</evidence>
<dbReference type="Proteomes" id="UP000187408">
    <property type="component" value="Unassembled WGS sequence"/>
</dbReference>
<feature type="transmembrane region" description="Helical" evidence="13">
    <location>
        <begin position="424"/>
        <end position="440"/>
    </location>
</feature>
<keyword evidence="6 13" id="KW-0812">Transmembrane</keyword>
<dbReference type="GO" id="GO:0005886">
    <property type="term" value="C:plasma membrane"/>
    <property type="evidence" value="ECO:0007669"/>
    <property type="project" value="UniProtKB-SubCell"/>
</dbReference>
<evidence type="ECO:0000256" key="6">
    <source>
        <dbReference type="ARBA" id="ARBA00022692"/>
    </source>
</evidence>
<comment type="similarity">
    <text evidence="2 13">Belongs to the OXA1/ALB3/YidC family. Type 1 subfamily.</text>
</comment>
<dbReference type="InterPro" id="IPR047196">
    <property type="entry name" value="YidC_ALB_C"/>
</dbReference>
<dbReference type="AlphaFoldDB" id="A0A1R1ML68"/>
<dbReference type="CDD" id="cd19961">
    <property type="entry name" value="EcYidC-like_peri"/>
    <property type="match status" value="1"/>
</dbReference>
<evidence type="ECO:0000256" key="10">
    <source>
        <dbReference type="ARBA" id="ARBA00023186"/>
    </source>
</evidence>
<comment type="function">
    <text evidence="13">Required for the insertion and/or proper folding and/or complex formation of integral membrane proteins into the membrane. Involved in integration of membrane proteins that insert both dependently and independently of the Sec translocase complex, as well as at least some lipoproteins. Aids folding of multispanning membrane proteins.</text>
</comment>
<dbReference type="PANTHER" id="PTHR12428">
    <property type="entry name" value="OXA1"/>
    <property type="match status" value="1"/>
</dbReference>
<comment type="caution">
    <text evidence="16">The sequence shown here is derived from an EMBL/GenBank/DDBJ whole genome shotgun (WGS) entry which is preliminary data.</text>
</comment>
<evidence type="ECO:0000256" key="8">
    <source>
        <dbReference type="ARBA" id="ARBA00022989"/>
    </source>
</evidence>
<evidence type="ECO:0000256" key="12">
    <source>
        <dbReference type="ARBA" id="ARBA00033342"/>
    </source>
</evidence>
<feature type="transmembrane region" description="Helical" evidence="13">
    <location>
        <begin position="314"/>
        <end position="333"/>
    </location>
</feature>
<dbReference type="EMBL" id="MOEN01000013">
    <property type="protein sequence ID" value="OMH40551.1"/>
    <property type="molecule type" value="Genomic_DNA"/>
</dbReference>
<dbReference type="NCBIfam" id="TIGR03592">
    <property type="entry name" value="yidC_oxa1_cterm"/>
    <property type="match status" value="1"/>
</dbReference>
<evidence type="ECO:0000313" key="16">
    <source>
        <dbReference type="EMBL" id="OMH40551.1"/>
    </source>
</evidence>
<evidence type="ECO:0000256" key="9">
    <source>
        <dbReference type="ARBA" id="ARBA00023136"/>
    </source>
</evidence>
<comment type="subcellular location">
    <subcellularLocation>
        <location evidence="1">Cell inner membrane</location>
        <topology evidence="1">Multi-pass membrane protein</topology>
    </subcellularLocation>
    <subcellularLocation>
        <location evidence="13">Cell membrane</location>
        <topology evidence="13">Multi-pass membrane protein</topology>
    </subcellularLocation>
</comment>
<feature type="domain" description="Membrane insertase YidC/Oxa/ALB C-terminal" evidence="14">
    <location>
        <begin position="314"/>
        <end position="490"/>
    </location>
</feature>